<dbReference type="PANTHER" id="PTHR23504">
    <property type="entry name" value="MAJOR FACILITATOR SUPERFAMILY DOMAIN-CONTAINING PROTEIN 10"/>
    <property type="match status" value="1"/>
</dbReference>
<keyword evidence="4" id="KW-0813">Transport</keyword>
<feature type="transmembrane region" description="Helical" evidence="8">
    <location>
        <begin position="226"/>
        <end position="250"/>
    </location>
</feature>
<gene>
    <name evidence="10" type="ORF">SAMN05192543_101218</name>
</gene>
<dbReference type="PROSITE" id="PS50850">
    <property type="entry name" value="MFS"/>
    <property type="match status" value="1"/>
</dbReference>
<evidence type="ECO:0000256" key="7">
    <source>
        <dbReference type="ARBA" id="ARBA00023136"/>
    </source>
</evidence>
<feature type="transmembrane region" description="Helical" evidence="8">
    <location>
        <begin position="383"/>
        <end position="405"/>
    </location>
</feature>
<feature type="transmembrane region" description="Helical" evidence="8">
    <location>
        <begin position="262"/>
        <end position="286"/>
    </location>
</feature>
<dbReference type="GO" id="GO:0022857">
    <property type="term" value="F:transmembrane transporter activity"/>
    <property type="evidence" value="ECO:0007669"/>
    <property type="project" value="InterPro"/>
</dbReference>
<organism evidence="10 11">
    <name type="scientific">Paraburkholderia megapolitana</name>
    <dbReference type="NCBI Taxonomy" id="420953"/>
    <lineage>
        <taxon>Bacteria</taxon>
        <taxon>Pseudomonadati</taxon>
        <taxon>Pseudomonadota</taxon>
        <taxon>Betaproteobacteria</taxon>
        <taxon>Burkholderiales</taxon>
        <taxon>Burkholderiaceae</taxon>
        <taxon>Paraburkholderia</taxon>
    </lineage>
</organism>
<evidence type="ECO:0000256" key="5">
    <source>
        <dbReference type="ARBA" id="ARBA00022692"/>
    </source>
</evidence>
<evidence type="ECO:0000313" key="10">
    <source>
        <dbReference type="EMBL" id="SFH84149.1"/>
    </source>
</evidence>
<evidence type="ECO:0000313" key="11">
    <source>
        <dbReference type="Proteomes" id="UP000199548"/>
    </source>
</evidence>
<dbReference type="InterPro" id="IPR011701">
    <property type="entry name" value="MFS"/>
</dbReference>
<feature type="domain" description="Major facilitator superfamily (MFS) profile" evidence="9">
    <location>
        <begin position="16"/>
        <end position="412"/>
    </location>
</feature>
<protein>
    <submittedName>
        <fullName evidence="10">MFS transporter, DHA1 family, tetracycline resistance protein</fullName>
    </submittedName>
</protein>
<dbReference type="RefSeq" id="WP_091006488.1">
    <property type="nucleotide sequence ID" value="NZ_CP041743.1"/>
</dbReference>
<dbReference type="PANTHER" id="PTHR23504:SF15">
    <property type="entry name" value="MAJOR FACILITATOR SUPERFAMILY (MFS) PROFILE DOMAIN-CONTAINING PROTEIN"/>
    <property type="match status" value="1"/>
</dbReference>
<dbReference type="Gene3D" id="1.20.1250.20">
    <property type="entry name" value="MFS general substrate transporter like domains"/>
    <property type="match status" value="1"/>
</dbReference>
<dbReference type="InterPro" id="IPR036259">
    <property type="entry name" value="MFS_trans_sf"/>
</dbReference>
<dbReference type="Proteomes" id="UP000199548">
    <property type="component" value="Unassembled WGS sequence"/>
</dbReference>
<feature type="transmembrane region" description="Helical" evidence="8">
    <location>
        <begin position="87"/>
        <end position="106"/>
    </location>
</feature>
<dbReference type="OrthoDB" id="9814026at2"/>
<evidence type="ECO:0000259" key="9">
    <source>
        <dbReference type="PROSITE" id="PS50850"/>
    </source>
</evidence>
<keyword evidence="6 8" id="KW-1133">Transmembrane helix</keyword>
<evidence type="ECO:0000256" key="6">
    <source>
        <dbReference type="ARBA" id="ARBA00022989"/>
    </source>
</evidence>
<comment type="similarity">
    <text evidence="3">Belongs to the major facilitator superfamily. TCR/Tet family.</text>
</comment>
<feature type="transmembrane region" description="Helical" evidence="8">
    <location>
        <begin position="317"/>
        <end position="338"/>
    </location>
</feature>
<evidence type="ECO:0000256" key="2">
    <source>
        <dbReference type="ARBA" id="ARBA00004141"/>
    </source>
</evidence>
<feature type="transmembrane region" description="Helical" evidence="8">
    <location>
        <begin position="359"/>
        <end position="377"/>
    </location>
</feature>
<evidence type="ECO:0000256" key="1">
    <source>
        <dbReference type="ARBA" id="ARBA00003279"/>
    </source>
</evidence>
<feature type="transmembrane region" description="Helical" evidence="8">
    <location>
        <begin position="144"/>
        <end position="167"/>
    </location>
</feature>
<feature type="transmembrane region" description="Helical" evidence="8">
    <location>
        <begin position="16"/>
        <end position="38"/>
    </location>
</feature>
<dbReference type="PRINTS" id="PR01035">
    <property type="entry name" value="TCRTETA"/>
</dbReference>
<keyword evidence="5 8" id="KW-0812">Transmembrane</keyword>
<dbReference type="AlphaFoldDB" id="A0A1I3DC52"/>
<dbReference type="GO" id="GO:0016020">
    <property type="term" value="C:membrane"/>
    <property type="evidence" value="ECO:0007669"/>
    <property type="project" value="UniProtKB-SubCell"/>
</dbReference>
<accession>A0A1I3DC52</accession>
<evidence type="ECO:0000256" key="8">
    <source>
        <dbReference type="SAM" id="Phobius"/>
    </source>
</evidence>
<comment type="function">
    <text evidence="1">Resistance to tetracycline by an active tetracycline efflux. This is an energy-dependent process that decreases the accumulation of the antibiotic in whole cells. This protein functions as a metal-tetracycline/H(+) antiporter.</text>
</comment>
<feature type="transmembrane region" description="Helical" evidence="8">
    <location>
        <begin position="112"/>
        <end position="132"/>
    </location>
</feature>
<name>A0A1I3DC52_9BURK</name>
<dbReference type="EMBL" id="FOQU01000001">
    <property type="protein sequence ID" value="SFH84149.1"/>
    <property type="molecule type" value="Genomic_DNA"/>
</dbReference>
<dbReference type="InterPro" id="IPR020846">
    <property type="entry name" value="MFS_dom"/>
</dbReference>
<dbReference type="Pfam" id="PF07690">
    <property type="entry name" value="MFS_1"/>
    <property type="match status" value="1"/>
</dbReference>
<feature type="transmembrane region" description="Helical" evidence="8">
    <location>
        <begin position="173"/>
        <end position="193"/>
    </location>
</feature>
<reference evidence="10 11" key="1">
    <citation type="submission" date="2016-10" db="EMBL/GenBank/DDBJ databases">
        <authorList>
            <person name="de Groot N.N."/>
        </authorList>
    </citation>
    <scope>NUCLEOTIDE SEQUENCE [LARGE SCALE GENOMIC DNA]</scope>
    <source>
        <strain evidence="10 11">LMG 23650</strain>
    </source>
</reference>
<dbReference type="InterPro" id="IPR005829">
    <property type="entry name" value="Sugar_transporter_CS"/>
</dbReference>
<evidence type="ECO:0000256" key="4">
    <source>
        <dbReference type="ARBA" id="ARBA00022448"/>
    </source>
</evidence>
<feature type="transmembrane region" description="Helical" evidence="8">
    <location>
        <begin position="58"/>
        <end position="78"/>
    </location>
</feature>
<comment type="subcellular location">
    <subcellularLocation>
        <location evidence="2">Membrane</location>
        <topology evidence="2">Multi-pass membrane protein</topology>
    </subcellularLocation>
</comment>
<sequence>MTTFEETAGPARRRAAFGFIFATALMNAVSFGIVLPVLPNLIKAFAGGDTAAATEWSTLIGVVWGVMQLICGPALGALSDRIGRRPVLLISLFGLAADFFIMALAPTMVWLIVGRVLNGMTAASFSTANAYVADVTPPEQRARAFGWIGSALSLGFLGGPVLGGLLAGIDLRLPFYVAGGLTALNWIYGFTVLPESLAPALRATHFDLRKANPFGALLFLKERANLLALSLLSLTFSLAWMVGPAIFVLYSGYRYGWSPVTVGLVMMVSGGLSSAVQMVLVGPVVARVGERGAILIGAATGAIGYACFGLATTGTGYLIAIPVYALMNLFMPALQGLATRRLSPAEQGQLQGAVQGMQGLASIFGPLLFGLSFAWSIRPGAILPAPGLAFFIASVLMAVVLVCAWRITRSDAEVAA</sequence>
<dbReference type="PROSITE" id="PS00216">
    <property type="entry name" value="SUGAR_TRANSPORT_1"/>
    <property type="match status" value="1"/>
</dbReference>
<keyword evidence="7 8" id="KW-0472">Membrane</keyword>
<dbReference type="InterPro" id="IPR001958">
    <property type="entry name" value="Tet-R_TetA/multi-R_MdtG-like"/>
</dbReference>
<feature type="transmembrane region" description="Helical" evidence="8">
    <location>
        <begin position="293"/>
        <end position="311"/>
    </location>
</feature>
<evidence type="ECO:0000256" key="3">
    <source>
        <dbReference type="ARBA" id="ARBA00007520"/>
    </source>
</evidence>
<proteinExistence type="inferred from homology"/>
<keyword evidence="11" id="KW-1185">Reference proteome</keyword>
<dbReference type="SUPFAM" id="SSF103473">
    <property type="entry name" value="MFS general substrate transporter"/>
    <property type="match status" value="1"/>
</dbReference>